<dbReference type="Pfam" id="PF12937">
    <property type="entry name" value="F-box-like"/>
    <property type="match status" value="1"/>
</dbReference>
<gene>
    <name evidence="3" type="ORF">CALMAC_LOCUS12878</name>
</gene>
<dbReference type="GO" id="GO:0031146">
    <property type="term" value="P:SCF-dependent proteasomal ubiquitin-dependent protein catabolic process"/>
    <property type="evidence" value="ECO:0007669"/>
    <property type="project" value="TreeGrafter"/>
</dbReference>
<dbReference type="OrthoDB" id="10257471at2759"/>
<evidence type="ECO:0000256" key="1">
    <source>
        <dbReference type="ARBA" id="ARBA00022786"/>
    </source>
</evidence>
<dbReference type="Gene3D" id="3.80.10.10">
    <property type="entry name" value="Ribonuclease Inhibitor"/>
    <property type="match status" value="1"/>
</dbReference>
<dbReference type="SMART" id="SM00367">
    <property type="entry name" value="LRR_CC"/>
    <property type="match status" value="5"/>
</dbReference>
<evidence type="ECO:0000313" key="4">
    <source>
        <dbReference type="Proteomes" id="UP000410492"/>
    </source>
</evidence>
<reference evidence="3 4" key="1">
    <citation type="submission" date="2019-01" db="EMBL/GenBank/DDBJ databases">
        <authorList>
            <person name="Sayadi A."/>
        </authorList>
    </citation>
    <scope>NUCLEOTIDE SEQUENCE [LARGE SCALE GENOMIC DNA]</scope>
</reference>
<dbReference type="Gene3D" id="1.20.1280.50">
    <property type="match status" value="1"/>
</dbReference>
<protein>
    <recommendedName>
        <fullName evidence="2">F-box domain-containing protein</fullName>
    </recommendedName>
</protein>
<accession>A0A653CYJ0</accession>
<dbReference type="InterPro" id="IPR006553">
    <property type="entry name" value="Leu-rich_rpt_Cys-con_subtyp"/>
</dbReference>
<dbReference type="EMBL" id="CAACVG010009325">
    <property type="protein sequence ID" value="VEN52907.1"/>
    <property type="molecule type" value="Genomic_DNA"/>
</dbReference>
<dbReference type="Proteomes" id="UP000410492">
    <property type="component" value="Unassembled WGS sequence"/>
</dbReference>
<organism evidence="3 4">
    <name type="scientific">Callosobruchus maculatus</name>
    <name type="common">Southern cowpea weevil</name>
    <name type="synonym">Pulse bruchid</name>
    <dbReference type="NCBI Taxonomy" id="64391"/>
    <lineage>
        <taxon>Eukaryota</taxon>
        <taxon>Metazoa</taxon>
        <taxon>Ecdysozoa</taxon>
        <taxon>Arthropoda</taxon>
        <taxon>Hexapoda</taxon>
        <taxon>Insecta</taxon>
        <taxon>Pterygota</taxon>
        <taxon>Neoptera</taxon>
        <taxon>Endopterygota</taxon>
        <taxon>Coleoptera</taxon>
        <taxon>Polyphaga</taxon>
        <taxon>Cucujiformia</taxon>
        <taxon>Chrysomeloidea</taxon>
        <taxon>Chrysomelidae</taxon>
        <taxon>Bruchinae</taxon>
        <taxon>Bruchini</taxon>
        <taxon>Callosobruchus</taxon>
    </lineage>
</organism>
<keyword evidence="1" id="KW-0833">Ubl conjugation pathway</keyword>
<dbReference type="InterPro" id="IPR032675">
    <property type="entry name" value="LRR_dom_sf"/>
</dbReference>
<evidence type="ECO:0000313" key="3">
    <source>
        <dbReference type="EMBL" id="VEN52907.1"/>
    </source>
</evidence>
<dbReference type="SUPFAM" id="SSF81383">
    <property type="entry name" value="F-box domain"/>
    <property type="match status" value="1"/>
</dbReference>
<dbReference type="PROSITE" id="PS50181">
    <property type="entry name" value="FBOX"/>
    <property type="match status" value="1"/>
</dbReference>
<keyword evidence="4" id="KW-1185">Reference proteome</keyword>
<dbReference type="GO" id="GO:0019005">
    <property type="term" value="C:SCF ubiquitin ligase complex"/>
    <property type="evidence" value="ECO:0007669"/>
    <property type="project" value="TreeGrafter"/>
</dbReference>
<dbReference type="InterPro" id="IPR036047">
    <property type="entry name" value="F-box-like_dom_sf"/>
</dbReference>
<dbReference type="PANTHER" id="PTHR13318">
    <property type="entry name" value="PARTNER OF PAIRED, ISOFORM B-RELATED"/>
    <property type="match status" value="1"/>
</dbReference>
<sequence>MEEFSSELILQRSSSLLIPKRIGFGYLPVDILVKIFQYFNEDELLNNIIRVCQQWRVAAEDPSLWSTLKFQGRTIDTHLICNKIWQFRNVNNIIIKTILDPVVVLRQICRRCEDLTSLVLRNCPQISEDVLRYLLVSCKRLRVLDLKGTPFQALILFEELPHCQALRSINLGGNPYLNLKNVQTLAMNCQYLTGFHLGSFQPKDNVHLNDCSCYFILTKLVHNLTHLTLDCSTLSACTFASILRCKHLEYLCLNYAYNFRGCDFQGMWKTLISLKVLKIRNGHLISEINCSRLFMDGQDAMKNLEVIDFTGCGKIANGSILAISKCCKNIKGLIVKSCRHISTIDSLVENCPELEMLNIGFCVNIKFDAIPHCLKKLFISDTVKHRNFARRVMEQNKDCKVRVCLNEFNKDTKIFVYE</sequence>
<evidence type="ECO:0000259" key="2">
    <source>
        <dbReference type="PROSITE" id="PS50181"/>
    </source>
</evidence>
<name>A0A653CYJ0_CALMS</name>
<dbReference type="AlphaFoldDB" id="A0A653CYJ0"/>
<dbReference type="SUPFAM" id="SSF52047">
    <property type="entry name" value="RNI-like"/>
    <property type="match status" value="1"/>
</dbReference>
<dbReference type="InterPro" id="IPR001810">
    <property type="entry name" value="F-box_dom"/>
</dbReference>
<feature type="domain" description="F-box" evidence="2">
    <location>
        <begin position="21"/>
        <end position="68"/>
    </location>
</feature>
<proteinExistence type="predicted"/>